<reference evidence="6 7" key="1">
    <citation type="journal article" date="2017" name="Water Res.">
        <title>Comammox in drinking water systems.</title>
        <authorList>
            <person name="Wang Y."/>
            <person name="Ma L."/>
            <person name="Mao Y."/>
            <person name="Jiang X."/>
            <person name="Xia Y."/>
            <person name="Yu K."/>
            <person name="Li B."/>
            <person name="Zhang T."/>
        </authorList>
    </citation>
    <scope>NUCLEOTIDE SEQUENCE [LARGE SCALE GENOMIC DNA]</scope>
    <source>
        <strain evidence="6">SG_bin8</strain>
    </source>
</reference>
<dbReference type="STRING" id="1827387.A4S15_05405"/>
<dbReference type="RefSeq" id="WP_376800951.1">
    <property type="nucleotide sequence ID" value="NZ_DBNB01000038.1"/>
</dbReference>
<dbReference type="InterPro" id="IPR000914">
    <property type="entry name" value="SBP_5_dom"/>
</dbReference>
<feature type="signal peptide" evidence="4">
    <location>
        <begin position="1"/>
        <end position="25"/>
    </location>
</feature>
<dbReference type="Gene3D" id="3.40.190.10">
    <property type="entry name" value="Periplasmic binding protein-like II"/>
    <property type="match status" value="1"/>
</dbReference>
<sequence length="505" mass="55335">MTRYPLLATGLAALLACAAASPASAQSTFRIGLQEDPDALDPHKGNTYVGRVVFAALCDKLIDISPKLELVPQLASSWTISPDGLSITIKLRAGVKFHDGEAMDGEAVKANLDRARTLADSRRKSELASIASVDVVDASTILLKLAKPDATILYALSDRAGMMLAPKSLASDVAAKPVCSGPYKFVERVQNDRIVLERFADHWRKQDYAFDRVIYRAIPDTTVRLANLRSGDLDMLERLAPTDTKSVKSDASLKYVEITGLGYQGLTVNVGNGPAADNPLGRDKRVRQAFSLSLDRQALSDVVFEGTYPPAIQAFPPSSFAHNPDIKLPARDVAKARQLLKEAGLDKAPIDVEIQAANNPVFLRLVEVVQAMAGEAGFNVKIRSTEFATLLREQVAGRFQMSSVGWSGRADPDGNTHVFWTTGGGQNDGKYSNAEVDRLMNEARTRYEPAERRKLYDAVQKIVQEDLPIIYLLYWNWPYVVSAKVDGFVPYPDGIIRLNGMKITR</sequence>
<dbReference type="EMBL" id="LWDL01000010">
    <property type="protein sequence ID" value="OQW53210.1"/>
    <property type="molecule type" value="Genomic_DNA"/>
</dbReference>
<dbReference type="Proteomes" id="UP000192872">
    <property type="component" value="Unassembled WGS sequence"/>
</dbReference>
<dbReference type="GO" id="GO:0043190">
    <property type="term" value="C:ATP-binding cassette (ABC) transporter complex"/>
    <property type="evidence" value="ECO:0007669"/>
    <property type="project" value="InterPro"/>
</dbReference>
<keyword evidence="3 4" id="KW-0732">Signal</keyword>
<organism evidence="6 7">
    <name type="scientific">Candidatus Raskinella chloraquaticus</name>
    <dbReference type="NCBI Taxonomy" id="1951219"/>
    <lineage>
        <taxon>Bacteria</taxon>
        <taxon>Pseudomonadati</taxon>
        <taxon>Pseudomonadota</taxon>
        <taxon>Alphaproteobacteria</taxon>
        <taxon>Hyphomicrobiales</taxon>
        <taxon>Phreatobacteraceae</taxon>
        <taxon>Candidatus Raskinella</taxon>
    </lineage>
</organism>
<evidence type="ECO:0000313" key="7">
    <source>
        <dbReference type="Proteomes" id="UP000192872"/>
    </source>
</evidence>
<evidence type="ECO:0000313" key="6">
    <source>
        <dbReference type="EMBL" id="OQW53210.1"/>
    </source>
</evidence>
<evidence type="ECO:0000259" key="5">
    <source>
        <dbReference type="Pfam" id="PF00496"/>
    </source>
</evidence>
<accession>A0A1W9I0T5</accession>
<dbReference type="AlphaFoldDB" id="A0A1W9I0T5"/>
<dbReference type="PROSITE" id="PS51257">
    <property type="entry name" value="PROKAR_LIPOPROTEIN"/>
    <property type="match status" value="1"/>
</dbReference>
<name>A0A1W9I0T5_9HYPH</name>
<evidence type="ECO:0000256" key="3">
    <source>
        <dbReference type="ARBA" id="ARBA00022729"/>
    </source>
</evidence>
<dbReference type="CDD" id="cd08511">
    <property type="entry name" value="PBP2_NikA_DppA_OppA_like_5"/>
    <property type="match status" value="1"/>
</dbReference>
<dbReference type="PANTHER" id="PTHR30290:SF38">
    <property type="entry name" value="D,D-DIPEPTIDE-BINDING PERIPLASMIC PROTEIN DDPA-RELATED"/>
    <property type="match status" value="1"/>
</dbReference>
<feature type="domain" description="Solute-binding protein family 5" evidence="5">
    <location>
        <begin position="69"/>
        <end position="425"/>
    </location>
</feature>
<comment type="subcellular location">
    <subcellularLocation>
        <location evidence="1">Periplasm</location>
    </subcellularLocation>
</comment>
<comment type="caution">
    <text evidence="6">The sequence shown here is derived from an EMBL/GenBank/DDBJ whole genome shotgun (WGS) entry which is preliminary data.</text>
</comment>
<dbReference type="InterPro" id="IPR030678">
    <property type="entry name" value="Peptide/Ni-bd"/>
</dbReference>
<evidence type="ECO:0000256" key="2">
    <source>
        <dbReference type="ARBA" id="ARBA00005695"/>
    </source>
</evidence>
<dbReference type="PANTHER" id="PTHR30290">
    <property type="entry name" value="PERIPLASMIC BINDING COMPONENT OF ABC TRANSPORTER"/>
    <property type="match status" value="1"/>
</dbReference>
<feature type="chain" id="PRO_5012936002" evidence="4">
    <location>
        <begin position="26"/>
        <end position="505"/>
    </location>
</feature>
<evidence type="ECO:0000256" key="4">
    <source>
        <dbReference type="SAM" id="SignalP"/>
    </source>
</evidence>
<dbReference type="PIRSF" id="PIRSF002741">
    <property type="entry name" value="MppA"/>
    <property type="match status" value="1"/>
</dbReference>
<dbReference type="SUPFAM" id="SSF53850">
    <property type="entry name" value="Periplasmic binding protein-like II"/>
    <property type="match status" value="1"/>
</dbReference>
<evidence type="ECO:0000256" key="1">
    <source>
        <dbReference type="ARBA" id="ARBA00004418"/>
    </source>
</evidence>
<dbReference type="Gene3D" id="3.90.76.10">
    <property type="entry name" value="Dipeptide-binding Protein, Domain 1"/>
    <property type="match status" value="1"/>
</dbReference>
<dbReference type="Gene3D" id="3.10.105.10">
    <property type="entry name" value="Dipeptide-binding Protein, Domain 3"/>
    <property type="match status" value="1"/>
</dbReference>
<dbReference type="GO" id="GO:0015833">
    <property type="term" value="P:peptide transport"/>
    <property type="evidence" value="ECO:0007669"/>
    <property type="project" value="TreeGrafter"/>
</dbReference>
<dbReference type="Pfam" id="PF00496">
    <property type="entry name" value="SBP_bac_5"/>
    <property type="match status" value="1"/>
</dbReference>
<dbReference type="GO" id="GO:0030288">
    <property type="term" value="C:outer membrane-bounded periplasmic space"/>
    <property type="evidence" value="ECO:0007669"/>
    <property type="project" value="UniProtKB-ARBA"/>
</dbReference>
<dbReference type="GO" id="GO:1904680">
    <property type="term" value="F:peptide transmembrane transporter activity"/>
    <property type="evidence" value="ECO:0007669"/>
    <property type="project" value="TreeGrafter"/>
</dbReference>
<dbReference type="InterPro" id="IPR039424">
    <property type="entry name" value="SBP_5"/>
</dbReference>
<proteinExistence type="inferred from homology"/>
<comment type="similarity">
    <text evidence="2">Belongs to the bacterial solute-binding protein 5 family.</text>
</comment>
<protein>
    <submittedName>
        <fullName evidence="6">ABC transporter substrate-binding protein</fullName>
    </submittedName>
</protein>
<gene>
    <name evidence="6" type="ORF">A4S15_05405</name>
</gene>